<evidence type="ECO:0000256" key="4">
    <source>
        <dbReference type="ARBA" id="ARBA00023014"/>
    </source>
</evidence>
<organism evidence="6 7">
    <name type="scientific">Nocardiopsis mwathae</name>
    <dbReference type="NCBI Taxonomy" id="1472723"/>
    <lineage>
        <taxon>Bacteria</taxon>
        <taxon>Bacillati</taxon>
        <taxon>Actinomycetota</taxon>
        <taxon>Actinomycetes</taxon>
        <taxon>Streptosporangiales</taxon>
        <taxon>Nocardiopsidaceae</taxon>
        <taxon>Nocardiopsis</taxon>
    </lineage>
</organism>
<dbReference type="GO" id="GO:0046872">
    <property type="term" value="F:metal ion binding"/>
    <property type="evidence" value="ECO:0007669"/>
    <property type="project" value="UniProtKB-KW"/>
</dbReference>
<dbReference type="InterPro" id="IPR058240">
    <property type="entry name" value="rSAM_sf"/>
</dbReference>
<dbReference type="SFLD" id="SFLDS00029">
    <property type="entry name" value="Radical_SAM"/>
    <property type="match status" value="1"/>
</dbReference>
<name>A0A7X0D533_9ACTN</name>
<dbReference type="Pfam" id="PF04055">
    <property type="entry name" value="Radical_SAM"/>
    <property type="match status" value="1"/>
</dbReference>
<dbReference type="CDD" id="cd01335">
    <property type="entry name" value="Radical_SAM"/>
    <property type="match status" value="1"/>
</dbReference>
<accession>A0A7X0D533</accession>
<keyword evidence="4" id="KW-0411">Iron-sulfur</keyword>
<dbReference type="AlphaFoldDB" id="A0A7X0D533"/>
<evidence type="ECO:0000256" key="1">
    <source>
        <dbReference type="ARBA" id="ARBA00022691"/>
    </source>
</evidence>
<comment type="caution">
    <text evidence="6">The sequence shown here is derived from an EMBL/GenBank/DDBJ whole genome shotgun (WGS) entry which is preliminary data.</text>
</comment>
<evidence type="ECO:0000256" key="2">
    <source>
        <dbReference type="ARBA" id="ARBA00022723"/>
    </source>
</evidence>
<dbReference type="PANTHER" id="PTHR11228">
    <property type="entry name" value="RADICAL SAM DOMAIN PROTEIN"/>
    <property type="match status" value="1"/>
</dbReference>
<keyword evidence="3" id="KW-0408">Iron</keyword>
<keyword evidence="1" id="KW-0949">S-adenosyl-L-methionine</keyword>
<dbReference type="PROSITE" id="PS51918">
    <property type="entry name" value="RADICAL_SAM"/>
    <property type="match status" value="1"/>
</dbReference>
<evidence type="ECO:0000256" key="3">
    <source>
        <dbReference type="ARBA" id="ARBA00023004"/>
    </source>
</evidence>
<dbReference type="InterPro" id="IPR050377">
    <property type="entry name" value="Radical_SAM_PqqE_MftC-like"/>
</dbReference>
<dbReference type="RefSeq" id="WP_184073553.1">
    <property type="nucleotide sequence ID" value="NZ_JACHDS010000001.1"/>
</dbReference>
<dbReference type="EMBL" id="JACHDS010000001">
    <property type="protein sequence ID" value="MBB6170719.1"/>
    <property type="molecule type" value="Genomic_DNA"/>
</dbReference>
<gene>
    <name evidence="6" type="ORF">HNR23_000779</name>
</gene>
<dbReference type="Proteomes" id="UP000546642">
    <property type="component" value="Unassembled WGS sequence"/>
</dbReference>
<dbReference type="InterPro" id="IPR007197">
    <property type="entry name" value="rSAM"/>
</dbReference>
<feature type="domain" description="Radical SAM core" evidence="5">
    <location>
        <begin position="75"/>
        <end position="290"/>
    </location>
</feature>
<proteinExistence type="predicted"/>
<protein>
    <submittedName>
        <fullName evidence="6">MoaA/NifB/PqqE/SkfB family radical SAM enzyme</fullName>
    </submittedName>
</protein>
<sequence>MHKVIVAPFLDSYVALHPGSKKAVKLPHWRYRELTDLASDAPVPEWLTDIARRAWNLDLTGIPVTPTLLRRQPSPFGHGRASYELNMGCNFGCKHCYLGPKPFSGLTWPERDRLLHLLRDAGVVWLQLTGGEPTIDPHFLAVYQRASELGMMLEILTNGSRLHYRPILEALIAQRPHRITVSLYGATETSFDELTQRRGAWNSFIRGLDAAQEASLPIDVSIIVTRDNADELDAMKAFTEDRGLTYGVFSNMSPTIGGKDLPLSSQVPELIRKRPPFTGCDAGRTSMHIDPHGKASTCKIARTPSIDLLSDGLDGLARLAGISDDLLQRTRGCSGCKLSGTCSTCTPLAELYRSANASRAVYCQHPDPAPDAPERR</sequence>
<dbReference type="GO" id="GO:0003824">
    <property type="term" value="F:catalytic activity"/>
    <property type="evidence" value="ECO:0007669"/>
    <property type="project" value="InterPro"/>
</dbReference>
<evidence type="ECO:0000313" key="6">
    <source>
        <dbReference type="EMBL" id="MBB6170719.1"/>
    </source>
</evidence>
<keyword evidence="2" id="KW-0479">Metal-binding</keyword>
<evidence type="ECO:0000259" key="5">
    <source>
        <dbReference type="PROSITE" id="PS51918"/>
    </source>
</evidence>
<dbReference type="SUPFAM" id="SSF102114">
    <property type="entry name" value="Radical SAM enzymes"/>
    <property type="match status" value="1"/>
</dbReference>
<reference evidence="6 7" key="1">
    <citation type="submission" date="2020-08" db="EMBL/GenBank/DDBJ databases">
        <title>Sequencing the genomes of 1000 actinobacteria strains.</title>
        <authorList>
            <person name="Klenk H.-P."/>
        </authorList>
    </citation>
    <scope>NUCLEOTIDE SEQUENCE [LARGE SCALE GENOMIC DNA]</scope>
    <source>
        <strain evidence="6 7">DSM 46659</strain>
    </source>
</reference>
<dbReference type="InterPro" id="IPR013785">
    <property type="entry name" value="Aldolase_TIM"/>
</dbReference>
<keyword evidence="7" id="KW-1185">Reference proteome</keyword>
<dbReference type="Gene3D" id="3.20.20.70">
    <property type="entry name" value="Aldolase class I"/>
    <property type="match status" value="1"/>
</dbReference>
<dbReference type="PANTHER" id="PTHR11228:SF7">
    <property type="entry name" value="PQQA PEPTIDE CYCLASE"/>
    <property type="match status" value="1"/>
</dbReference>
<dbReference type="GO" id="GO:0051536">
    <property type="term" value="F:iron-sulfur cluster binding"/>
    <property type="evidence" value="ECO:0007669"/>
    <property type="project" value="UniProtKB-KW"/>
</dbReference>
<evidence type="ECO:0000313" key="7">
    <source>
        <dbReference type="Proteomes" id="UP000546642"/>
    </source>
</evidence>
<dbReference type="SFLD" id="SFLDG01067">
    <property type="entry name" value="SPASM/twitch_domain_containing"/>
    <property type="match status" value="1"/>
</dbReference>